<evidence type="ECO:0000313" key="4">
    <source>
        <dbReference type="Proteomes" id="UP001500889"/>
    </source>
</evidence>
<keyword evidence="4" id="KW-1185">Reference proteome</keyword>
<feature type="domain" description="CHK kinase-like" evidence="2">
    <location>
        <begin position="150"/>
        <end position="347"/>
    </location>
</feature>
<dbReference type="Gene3D" id="3.90.1200.10">
    <property type="match status" value="1"/>
</dbReference>
<feature type="region of interest" description="Disordered" evidence="1">
    <location>
        <begin position="1"/>
        <end position="28"/>
    </location>
</feature>
<name>A0AAU9G3W5_DROMD</name>
<gene>
    <name evidence="3" type="ORF">DMAD_02047</name>
</gene>
<dbReference type="InterPro" id="IPR011009">
    <property type="entry name" value="Kinase-like_dom_sf"/>
</dbReference>
<evidence type="ECO:0000313" key="3">
    <source>
        <dbReference type="EMBL" id="BFG02568.1"/>
    </source>
</evidence>
<accession>A0AAU9G3W5</accession>
<protein>
    <recommendedName>
        <fullName evidence="2">CHK kinase-like domain-containing protein</fullName>
    </recommendedName>
</protein>
<dbReference type="SMART" id="SM00587">
    <property type="entry name" value="CHK"/>
    <property type="match status" value="1"/>
</dbReference>
<sequence length="434" mass="50287">MKLESDKEKEREKERERAEKERRAGDPPKYLNEEFFKAALEDGLRDMRVDIKKIIFAESSGGGGENYCSKIYRARALYRSSKRQLDEELAMIVKSIAITPATQFLEELAVYLREKIFYFDVLGKLEVLIGDGSKFGAKCLYTTREPIQTIVFDDLTQYGYKLASRQSGLNEEHCVVILKKLGKFHASSMLLAQKEPSVGEHFTSGMLDENYIRTNERFINFMALQLRTLANLVAKWPGYELLSDKLHRHCDDIKENLVTTGRSLPGEITVLNHGDLWVNNFMYKYDDEQPTKPIDAIFVDFQNSFFGSPGCDINFFLNSSVQLDVLIHRREFLIQTYYGALRESLERMHYECVPSYTDIQQEIRARELYGFFSSYAFLPMVTMKKEDSYDISIEALSDPDFAKTKVQLMFSSNPRTTDTLRYALRRFDELGIFD</sequence>
<dbReference type="AlphaFoldDB" id="A0AAU9G3W5"/>
<dbReference type="InterPro" id="IPR004119">
    <property type="entry name" value="EcKL"/>
</dbReference>
<dbReference type="Pfam" id="PF02958">
    <property type="entry name" value="EcKL"/>
    <property type="match status" value="1"/>
</dbReference>
<proteinExistence type="predicted"/>
<dbReference type="PANTHER" id="PTHR11012">
    <property type="entry name" value="PROTEIN KINASE-LIKE DOMAIN-CONTAINING"/>
    <property type="match status" value="1"/>
</dbReference>
<dbReference type="PANTHER" id="PTHR11012:SF56">
    <property type="entry name" value="CHK KINASE-LIKE DOMAIN-CONTAINING PROTEIN-RELATED"/>
    <property type="match status" value="1"/>
</dbReference>
<dbReference type="EMBL" id="AP029266">
    <property type="protein sequence ID" value="BFG02568.1"/>
    <property type="molecule type" value="Genomic_DNA"/>
</dbReference>
<dbReference type="Proteomes" id="UP001500889">
    <property type="component" value="Chromosome A"/>
</dbReference>
<organism evidence="3 4">
    <name type="scientific">Drosophila madeirensis</name>
    <name type="common">Fruit fly</name>
    <dbReference type="NCBI Taxonomy" id="30013"/>
    <lineage>
        <taxon>Eukaryota</taxon>
        <taxon>Metazoa</taxon>
        <taxon>Ecdysozoa</taxon>
        <taxon>Arthropoda</taxon>
        <taxon>Hexapoda</taxon>
        <taxon>Insecta</taxon>
        <taxon>Pterygota</taxon>
        <taxon>Neoptera</taxon>
        <taxon>Endopterygota</taxon>
        <taxon>Diptera</taxon>
        <taxon>Brachycera</taxon>
        <taxon>Muscomorpha</taxon>
        <taxon>Ephydroidea</taxon>
        <taxon>Drosophilidae</taxon>
        <taxon>Drosophila</taxon>
        <taxon>Sophophora</taxon>
    </lineage>
</organism>
<reference evidence="3 4" key="1">
    <citation type="submission" date="2024-02" db="EMBL/GenBank/DDBJ databases">
        <title>A chromosome-level genome assembly of Drosophila madeirensis, a fruit fly species endemic to Madeira island.</title>
        <authorList>
            <person name="Tomihara K."/>
            <person name="Llopart A."/>
            <person name="Yamamoto D."/>
        </authorList>
    </citation>
    <scope>NUCLEOTIDE SEQUENCE [LARGE SCALE GENOMIC DNA]</scope>
    <source>
        <strain evidence="3 4">RF1</strain>
    </source>
</reference>
<dbReference type="SUPFAM" id="SSF56112">
    <property type="entry name" value="Protein kinase-like (PK-like)"/>
    <property type="match status" value="1"/>
</dbReference>
<evidence type="ECO:0000256" key="1">
    <source>
        <dbReference type="SAM" id="MobiDB-lite"/>
    </source>
</evidence>
<dbReference type="InterPro" id="IPR015897">
    <property type="entry name" value="CHK_kinase-like"/>
</dbReference>
<evidence type="ECO:0000259" key="2">
    <source>
        <dbReference type="SMART" id="SM00587"/>
    </source>
</evidence>